<name>A0A2H3D612_ARMGA</name>
<dbReference type="InParanoid" id="A0A2H3D612"/>
<organism evidence="1 2">
    <name type="scientific">Armillaria gallica</name>
    <name type="common">Bulbous honey fungus</name>
    <name type="synonym">Armillaria bulbosa</name>
    <dbReference type="NCBI Taxonomy" id="47427"/>
    <lineage>
        <taxon>Eukaryota</taxon>
        <taxon>Fungi</taxon>
        <taxon>Dikarya</taxon>
        <taxon>Basidiomycota</taxon>
        <taxon>Agaricomycotina</taxon>
        <taxon>Agaricomycetes</taxon>
        <taxon>Agaricomycetidae</taxon>
        <taxon>Agaricales</taxon>
        <taxon>Marasmiineae</taxon>
        <taxon>Physalacriaceae</taxon>
        <taxon>Armillaria</taxon>
    </lineage>
</organism>
<evidence type="ECO:0000313" key="2">
    <source>
        <dbReference type="Proteomes" id="UP000217790"/>
    </source>
</evidence>
<dbReference type="EMBL" id="KZ293664">
    <property type="protein sequence ID" value="PBK90669.1"/>
    <property type="molecule type" value="Genomic_DNA"/>
</dbReference>
<accession>A0A2H3D612</accession>
<dbReference type="Proteomes" id="UP000217790">
    <property type="component" value="Unassembled WGS sequence"/>
</dbReference>
<gene>
    <name evidence="1" type="ORF">ARMGADRAFT_1032212</name>
</gene>
<keyword evidence="2" id="KW-1185">Reference proteome</keyword>
<dbReference type="OrthoDB" id="3016133at2759"/>
<protein>
    <submittedName>
        <fullName evidence="1">Uncharacterized protein</fullName>
    </submittedName>
</protein>
<reference evidence="2" key="1">
    <citation type="journal article" date="2017" name="Nat. Ecol. Evol.">
        <title>Genome expansion and lineage-specific genetic innovations in the forest pathogenic fungi Armillaria.</title>
        <authorList>
            <person name="Sipos G."/>
            <person name="Prasanna A.N."/>
            <person name="Walter M.C."/>
            <person name="O'Connor E."/>
            <person name="Balint B."/>
            <person name="Krizsan K."/>
            <person name="Kiss B."/>
            <person name="Hess J."/>
            <person name="Varga T."/>
            <person name="Slot J."/>
            <person name="Riley R."/>
            <person name="Boka B."/>
            <person name="Rigling D."/>
            <person name="Barry K."/>
            <person name="Lee J."/>
            <person name="Mihaltcheva S."/>
            <person name="LaButti K."/>
            <person name="Lipzen A."/>
            <person name="Waldron R."/>
            <person name="Moloney N.M."/>
            <person name="Sperisen C."/>
            <person name="Kredics L."/>
            <person name="Vagvoelgyi C."/>
            <person name="Patrignani A."/>
            <person name="Fitzpatrick D."/>
            <person name="Nagy I."/>
            <person name="Doyle S."/>
            <person name="Anderson J.B."/>
            <person name="Grigoriev I.V."/>
            <person name="Gueldener U."/>
            <person name="Muensterkoetter M."/>
            <person name="Nagy L.G."/>
        </authorList>
    </citation>
    <scope>NUCLEOTIDE SEQUENCE [LARGE SCALE GENOMIC DNA]</scope>
    <source>
        <strain evidence="2">Ar21-2</strain>
    </source>
</reference>
<proteinExistence type="predicted"/>
<evidence type="ECO:0000313" key="1">
    <source>
        <dbReference type="EMBL" id="PBK90669.1"/>
    </source>
</evidence>
<dbReference type="AlphaFoldDB" id="A0A2H3D612"/>
<sequence length="178" mass="19824">MGAAIACGDVLGWITQKLVGVDGVKKLLNGPSYVTANLNHISVLSPMDINGNELVAEPITVKEEKVLVGFIPGSDHREYLKGEAHAWTPKAEALMRKCWDKILDGVAFTLTMKEWGSYINEFELGLKDDDSYAYMANDSLYSVDLIKLAYPVDWTTVKLDMFVIPEAFRGYDINSRTE</sequence>